<accession>A0A553UHF1</accession>
<name>A0A553UHF1_9HELI</name>
<dbReference type="GO" id="GO:0016757">
    <property type="term" value="F:glycosyltransferase activity"/>
    <property type="evidence" value="ECO:0007669"/>
    <property type="project" value="InterPro"/>
</dbReference>
<organism evidence="1 2">
    <name type="scientific">Helicobacter mehlei</name>
    <dbReference type="NCBI Taxonomy" id="2316080"/>
    <lineage>
        <taxon>Bacteria</taxon>
        <taxon>Pseudomonadati</taxon>
        <taxon>Campylobacterota</taxon>
        <taxon>Epsilonproteobacteria</taxon>
        <taxon>Campylobacterales</taxon>
        <taxon>Helicobacteraceae</taxon>
        <taxon>Helicobacter</taxon>
    </lineage>
</organism>
<keyword evidence="1" id="KW-0808">Transferase</keyword>
<comment type="caution">
    <text evidence="1">The sequence shown here is derived from an EMBL/GenBank/DDBJ whole genome shotgun (WGS) entry which is preliminary data.</text>
</comment>
<reference evidence="1 2" key="3">
    <citation type="submission" date="2019-07" db="EMBL/GenBank/DDBJ databases">
        <authorList>
            <person name="Papic B."/>
        </authorList>
    </citation>
    <scope>NUCLEOTIDE SEQUENCE [LARGE SCALE GENOMIC DNA]</scope>
    <source>
        <strain evidence="1 2">L8b</strain>
    </source>
</reference>
<dbReference type="Gene3D" id="3.90.550.10">
    <property type="entry name" value="Spore Coat Polysaccharide Biosynthesis Protein SpsA, Chain A"/>
    <property type="match status" value="1"/>
</dbReference>
<evidence type="ECO:0000313" key="2">
    <source>
        <dbReference type="Proteomes" id="UP000319322"/>
    </source>
</evidence>
<protein>
    <submittedName>
        <fullName evidence="1">Glycosyltransferase family 8 protein</fullName>
    </submittedName>
</protein>
<dbReference type="InterPro" id="IPR002495">
    <property type="entry name" value="Glyco_trans_8"/>
</dbReference>
<reference evidence="1 2" key="1">
    <citation type="submission" date="2019-07" db="EMBL/GenBank/DDBJ databases">
        <title>Helicobacter labacensis sp. nov., Helicobacter mehlei sp. nov. and Helicobacter vulpis sp. nov., isolated from gastric mucosa of red fox (Vulpis vulpis).</title>
        <authorList>
            <person name="Kusar D."/>
            <person name="Gruntar I."/>
            <person name="Pate M."/>
            <person name="Zajc U."/>
            <person name="Ocepek M."/>
        </authorList>
    </citation>
    <scope>NUCLEOTIDE SEQUENCE [LARGE SCALE GENOMIC DNA]</scope>
    <source>
        <strain evidence="1 2">L8b</strain>
    </source>
</reference>
<sequence>MQTKLKNTISPFAEHTQLFFHPIEGLNQSLEGYLATCMADRYGIMILYRLLLPSLFPQYDKILCVDVDTVFLGDVAPTYFILDDKPEYCLAMVSAQDMHLAKYGGYGAFVSYYQQACQSLGIANDFNEQEWKRHYEGYLSGFMLVHLERWRAQNLEKKCIDFLKKRGKALFVPEMGVINLLLYEQVLELPQTHCASFEYQPDLCATQEVVMLHYYDPKPWDIERGKLLDSYFCHRTNPWIQTLLHTPFRFEFLEKCCNTFEINSELDVQTFQRCVPMSFIKKYLLFRIQQKLGRLFGKK</sequence>
<dbReference type="EMBL" id="VKGC01000037">
    <property type="protein sequence ID" value="TSA79637.1"/>
    <property type="molecule type" value="Genomic_DNA"/>
</dbReference>
<dbReference type="AlphaFoldDB" id="A0A553UHF1"/>
<proteinExistence type="predicted"/>
<reference evidence="2" key="2">
    <citation type="submission" date="2019-07" db="EMBL/GenBank/DDBJ databases">
        <title>Helicobacter labacensis sp. nov., Helicobacter mehlei sp. nov. and Helicobacter vulpis sp. nov., isolated from gastric mucosa of red fox (Vulpis vulpis).</title>
        <authorList>
            <person name="Papic B."/>
        </authorList>
    </citation>
    <scope>NUCLEOTIDE SEQUENCE [LARGE SCALE GENOMIC DNA]</scope>
    <source>
        <strain evidence="2">L8b</strain>
    </source>
</reference>
<dbReference type="Proteomes" id="UP000319322">
    <property type="component" value="Unassembled WGS sequence"/>
</dbReference>
<keyword evidence="2" id="KW-1185">Reference proteome</keyword>
<dbReference type="InterPro" id="IPR029044">
    <property type="entry name" value="Nucleotide-diphossugar_trans"/>
</dbReference>
<gene>
    <name evidence="1" type="ORF">FNE76_07875</name>
</gene>
<dbReference type="SUPFAM" id="SSF53448">
    <property type="entry name" value="Nucleotide-diphospho-sugar transferases"/>
    <property type="match status" value="1"/>
</dbReference>
<evidence type="ECO:0000313" key="1">
    <source>
        <dbReference type="EMBL" id="TSA79637.1"/>
    </source>
</evidence>
<dbReference type="Pfam" id="PF01501">
    <property type="entry name" value="Glyco_transf_8"/>
    <property type="match status" value="1"/>
</dbReference>